<feature type="disulfide bond" evidence="2">
    <location>
        <begin position="444"/>
        <end position="462"/>
    </location>
</feature>
<feature type="disulfide bond" evidence="2">
    <location>
        <begin position="475"/>
        <end position="487"/>
    </location>
</feature>
<gene>
    <name evidence="6" type="ORF">Pmani_034717</name>
</gene>
<accession>A0AAE1NNS3</accession>
<dbReference type="PANTHER" id="PTHR39069">
    <property type="entry name" value="ECDYSONE-INDUCIBLE GENE E1, ISOFORM A"/>
    <property type="match status" value="1"/>
</dbReference>
<dbReference type="InterPro" id="IPR036055">
    <property type="entry name" value="LDL_receptor-like_sf"/>
</dbReference>
<feature type="disulfide bond" evidence="2">
    <location>
        <begin position="482"/>
        <end position="500"/>
    </location>
</feature>
<organism evidence="6 7">
    <name type="scientific">Petrolisthes manimaculis</name>
    <dbReference type="NCBI Taxonomy" id="1843537"/>
    <lineage>
        <taxon>Eukaryota</taxon>
        <taxon>Metazoa</taxon>
        <taxon>Ecdysozoa</taxon>
        <taxon>Arthropoda</taxon>
        <taxon>Crustacea</taxon>
        <taxon>Multicrustacea</taxon>
        <taxon>Malacostraca</taxon>
        <taxon>Eumalacostraca</taxon>
        <taxon>Eucarida</taxon>
        <taxon>Decapoda</taxon>
        <taxon>Pleocyemata</taxon>
        <taxon>Anomura</taxon>
        <taxon>Galatheoidea</taxon>
        <taxon>Porcellanidae</taxon>
        <taxon>Petrolisthes</taxon>
    </lineage>
</organism>
<feature type="disulfide bond" evidence="2">
    <location>
        <begin position="525"/>
        <end position="543"/>
    </location>
</feature>
<dbReference type="Proteomes" id="UP001292094">
    <property type="component" value="Unassembled WGS sequence"/>
</dbReference>
<comment type="caution">
    <text evidence="2">Lacks conserved residue(s) required for the propagation of feature annotation.</text>
</comment>
<feature type="disulfide bond" evidence="2">
    <location>
        <begin position="456"/>
        <end position="471"/>
    </location>
</feature>
<dbReference type="SUPFAM" id="SSF57424">
    <property type="entry name" value="LDL receptor-like module"/>
    <property type="match status" value="4"/>
</dbReference>
<evidence type="ECO:0000256" key="2">
    <source>
        <dbReference type="PROSITE-ProRule" id="PRU00124"/>
    </source>
</evidence>
<feature type="disulfide bond" evidence="2">
    <location>
        <begin position="437"/>
        <end position="449"/>
    </location>
</feature>
<dbReference type="PROSITE" id="PS50068">
    <property type="entry name" value="LDLRA_2"/>
    <property type="match status" value="4"/>
</dbReference>
<dbReference type="SMART" id="SM00192">
    <property type="entry name" value="LDLa"/>
    <property type="match status" value="4"/>
</dbReference>
<dbReference type="InterPro" id="IPR002172">
    <property type="entry name" value="LDrepeatLR_classA_rpt"/>
</dbReference>
<dbReference type="PRINTS" id="PR00261">
    <property type="entry name" value="LDLRECEPTOR"/>
</dbReference>
<name>A0AAE1NNS3_9EUCA</name>
<keyword evidence="7" id="KW-1185">Reference proteome</keyword>
<dbReference type="PANTHER" id="PTHR39069:SF1">
    <property type="entry name" value="ECDYSONE-INDUCIBLE GENE E1, ISOFORM A"/>
    <property type="match status" value="1"/>
</dbReference>
<dbReference type="EMBL" id="JAWZYT010004804">
    <property type="protein sequence ID" value="KAK4292522.1"/>
    <property type="molecule type" value="Genomic_DNA"/>
</dbReference>
<evidence type="ECO:0000259" key="5">
    <source>
        <dbReference type="Pfam" id="PF01683"/>
    </source>
</evidence>
<feature type="compositionally biased region" description="Basic and acidic residues" evidence="3">
    <location>
        <begin position="76"/>
        <end position="97"/>
    </location>
</feature>
<feature type="disulfide bond" evidence="2">
    <location>
        <begin position="537"/>
        <end position="552"/>
    </location>
</feature>
<dbReference type="Pfam" id="PF01683">
    <property type="entry name" value="EB"/>
    <property type="match status" value="1"/>
</dbReference>
<evidence type="ECO:0000256" key="1">
    <source>
        <dbReference type="ARBA" id="ARBA00023157"/>
    </source>
</evidence>
<dbReference type="InterPro" id="IPR023415">
    <property type="entry name" value="LDLR_class-A_CS"/>
</dbReference>
<reference evidence="6" key="1">
    <citation type="submission" date="2023-11" db="EMBL/GenBank/DDBJ databases">
        <title>Genome assemblies of two species of porcelain crab, Petrolisthes cinctipes and Petrolisthes manimaculis (Anomura: Porcellanidae).</title>
        <authorList>
            <person name="Angst P."/>
        </authorList>
    </citation>
    <scope>NUCLEOTIDE SEQUENCE</scope>
    <source>
        <strain evidence="6">PB745_02</strain>
        <tissue evidence="6">Gill</tissue>
    </source>
</reference>
<keyword evidence="4" id="KW-0732">Signal</keyword>
<protein>
    <recommendedName>
        <fullName evidence="5">EB domain-containing protein</fullName>
    </recommendedName>
</protein>
<feature type="region of interest" description="Disordered" evidence="3">
    <location>
        <begin position="22"/>
        <end position="102"/>
    </location>
</feature>
<sequence length="564" mass="60571">MKVLVWMVLLLPCLAKAGLGTDQATTQDAPRLPTRRSSKLGAEWRKTQGDGGDWGTENKLTEAQQKEGETENELTEAQKEEEGGKENELTEAQKEEEGGGMENKLTEAATQEKKEGAWSVSVLGGPCDSNKGCSVASGVCEKGTCRCKPYHVAVNATHCLRGALLGFPCHVDGQCNKRVEHSTCVQGYCRCIADHVPYRRNNCLKAARVGWMCRSHDQCRLASWGTYCNFTIPRVLGKCQCSPDLPNNGDNTCGHLRYSLGTTCGTSAQCTLGTTCGTSAQCSNYVPGAICVIQRDLPLSTPSNLRPNSISAIPGVGQIPLGVPVAVCSCPPGHLEAENGTRCIPVLKDAGVTPASLGQRCEGSNQCRASDPFTYCRGGVCHCIHDSRRCNARNTGCYNDTFQCISSGKCISWYFVCNGERDCDDGSDETFCTPHHCPHLAYTCNDGTCITRARVCDGVPHCPDGSDETRCQGACPPSTFRCHDGRCLPGFVFCNAITTCSDGSDEETTACIQGHITTPYCPFRCRNGRCRSTAILCSGKNGCGDNSDEEKCQVCSCSRTPGVV</sequence>
<evidence type="ECO:0000256" key="3">
    <source>
        <dbReference type="SAM" id="MobiDB-lite"/>
    </source>
</evidence>
<evidence type="ECO:0000313" key="7">
    <source>
        <dbReference type="Proteomes" id="UP001292094"/>
    </source>
</evidence>
<dbReference type="InterPro" id="IPR006149">
    <property type="entry name" value="EB_dom"/>
</dbReference>
<feature type="domain" description="EB" evidence="5">
    <location>
        <begin position="147"/>
        <end position="203"/>
    </location>
</feature>
<dbReference type="Gene3D" id="4.10.400.10">
    <property type="entry name" value="Low-density Lipoprotein Receptor"/>
    <property type="match status" value="4"/>
</dbReference>
<dbReference type="AlphaFoldDB" id="A0AAE1NNS3"/>
<dbReference type="CDD" id="cd00112">
    <property type="entry name" value="LDLa"/>
    <property type="match status" value="4"/>
</dbReference>
<feature type="signal peptide" evidence="4">
    <location>
        <begin position="1"/>
        <end position="20"/>
    </location>
</feature>
<comment type="caution">
    <text evidence="6">The sequence shown here is derived from an EMBL/GenBank/DDBJ whole genome shotgun (WGS) entry which is preliminary data.</text>
</comment>
<feature type="disulfide bond" evidence="2">
    <location>
        <begin position="417"/>
        <end position="432"/>
    </location>
</feature>
<dbReference type="Pfam" id="PF00057">
    <property type="entry name" value="Ldl_recept_a"/>
    <property type="match status" value="3"/>
</dbReference>
<feature type="chain" id="PRO_5041927413" description="EB domain-containing protein" evidence="4">
    <location>
        <begin position="21"/>
        <end position="564"/>
    </location>
</feature>
<proteinExistence type="predicted"/>
<evidence type="ECO:0000256" key="4">
    <source>
        <dbReference type="SAM" id="SignalP"/>
    </source>
</evidence>
<evidence type="ECO:0000313" key="6">
    <source>
        <dbReference type="EMBL" id="KAK4292522.1"/>
    </source>
</evidence>
<dbReference type="PROSITE" id="PS01209">
    <property type="entry name" value="LDLRA_1"/>
    <property type="match status" value="3"/>
</dbReference>
<keyword evidence="1 2" id="KW-1015">Disulfide bond</keyword>